<dbReference type="AlphaFoldDB" id="M1DL74"/>
<feature type="compositionally biased region" description="Basic and acidic residues" evidence="1">
    <location>
        <begin position="32"/>
        <end position="44"/>
    </location>
</feature>
<sequence>MPSPEGENQVSYSKEKSACRKMVPRCSVRSPKVTEREDAEDQSKKAMELTKRWIAEWIGDPDLLRRLALRSIFLDMITRRANTRRMEDDNVIQGAPPQAKQASVDHLV</sequence>
<reference evidence="3" key="1">
    <citation type="journal article" date="2011" name="Nature">
        <title>Genome sequence and analysis of the tuber crop potato.</title>
        <authorList>
            <consortium name="The Potato Genome Sequencing Consortium"/>
        </authorList>
    </citation>
    <scope>NUCLEOTIDE SEQUENCE [LARGE SCALE GENOMIC DNA]</scope>
    <source>
        <strain evidence="3">cv. DM1-3 516 R44</strain>
    </source>
</reference>
<dbReference type="Proteomes" id="UP000011115">
    <property type="component" value="Unassembled WGS sequence"/>
</dbReference>
<dbReference type="InParanoid" id="M1DL74"/>
<accession>M1DL74</accession>
<name>M1DL74_SOLTU</name>
<protein>
    <recommendedName>
        <fullName evidence="4">Integrase core domain containing protein</fullName>
    </recommendedName>
</protein>
<organism evidence="2 3">
    <name type="scientific">Solanum tuberosum</name>
    <name type="common">Potato</name>
    <dbReference type="NCBI Taxonomy" id="4113"/>
    <lineage>
        <taxon>Eukaryota</taxon>
        <taxon>Viridiplantae</taxon>
        <taxon>Streptophyta</taxon>
        <taxon>Embryophyta</taxon>
        <taxon>Tracheophyta</taxon>
        <taxon>Spermatophyta</taxon>
        <taxon>Magnoliopsida</taxon>
        <taxon>eudicotyledons</taxon>
        <taxon>Gunneridae</taxon>
        <taxon>Pentapetalae</taxon>
        <taxon>asterids</taxon>
        <taxon>lamiids</taxon>
        <taxon>Solanales</taxon>
        <taxon>Solanaceae</taxon>
        <taxon>Solanoideae</taxon>
        <taxon>Solaneae</taxon>
        <taxon>Solanum</taxon>
    </lineage>
</organism>
<evidence type="ECO:0000313" key="2">
    <source>
        <dbReference type="EnsemblPlants" id="PGSC0003DMT400090800"/>
    </source>
</evidence>
<dbReference type="HOGENOM" id="CLU_2201703_0_0_1"/>
<feature type="region of interest" description="Disordered" evidence="1">
    <location>
        <begin position="84"/>
        <end position="108"/>
    </location>
</feature>
<evidence type="ECO:0000313" key="3">
    <source>
        <dbReference type="Proteomes" id="UP000011115"/>
    </source>
</evidence>
<evidence type="ECO:0008006" key="4">
    <source>
        <dbReference type="Google" id="ProtNLM"/>
    </source>
</evidence>
<evidence type="ECO:0000256" key="1">
    <source>
        <dbReference type="SAM" id="MobiDB-lite"/>
    </source>
</evidence>
<feature type="region of interest" description="Disordered" evidence="1">
    <location>
        <begin position="1"/>
        <end position="44"/>
    </location>
</feature>
<feature type="compositionally biased region" description="Polar residues" evidence="1">
    <location>
        <begin position="1"/>
        <end position="12"/>
    </location>
</feature>
<dbReference type="EnsemblPlants" id="PGSC0003DMT400090800">
    <property type="protein sequence ID" value="PGSC0003DMT400090800"/>
    <property type="gene ID" value="PGSC0003DMG400040371"/>
</dbReference>
<dbReference type="Gramene" id="PGSC0003DMT400090800">
    <property type="protein sequence ID" value="PGSC0003DMT400090800"/>
    <property type="gene ID" value="PGSC0003DMG400040371"/>
</dbReference>
<keyword evidence="3" id="KW-1185">Reference proteome</keyword>
<reference evidence="2" key="2">
    <citation type="submission" date="2015-06" db="UniProtKB">
        <authorList>
            <consortium name="EnsemblPlants"/>
        </authorList>
    </citation>
    <scope>IDENTIFICATION</scope>
    <source>
        <strain evidence="2">DM1-3 516 R44</strain>
    </source>
</reference>
<dbReference type="PaxDb" id="4113-PGSC0003DMT400090800"/>
<proteinExistence type="predicted"/>